<protein>
    <submittedName>
        <fullName evidence="1">Uncharacterized protein</fullName>
    </submittedName>
</protein>
<keyword evidence="2" id="KW-1185">Reference proteome</keyword>
<evidence type="ECO:0000313" key="2">
    <source>
        <dbReference type="Proteomes" id="UP000789704"/>
    </source>
</evidence>
<evidence type="ECO:0000313" key="1">
    <source>
        <dbReference type="EMBL" id="CAG4900646.1"/>
    </source>
</evidence>
<dbReference type="Proteomes" id="UP000789704">
    <property type="component" value="Unassembled WGS sequence"/>
</dbReference>
<dbReference type="AlphaFoldDB" id="A0A9N8X214"/>
<sequence>MRALLDAPNRHYARDVRYVTIEPGHISLHGVALTDDEYRTLRVIAERMKQQQVAEVVTC</sequence>
<name>A0A9N8X214_9BURK</name>
<comment type="caution">
    <text evidence="1">The sequence shown here is derived from an EMBL/GenBank/DDBJ whole genome shotgun (WGS) entry which is preliminary data.</text>
</comment>
<dbReference type="RefSeq" id="WP_228877677.1">
    <property type="nucleotide sequence ID" value="NZ_CAJQZC010000005.1"/>
</dbReference>
<proteinExistence type="predicted"/>
<reference evidence="1" key="1">
    <citation type="submission" date="2021-04" db="EMBL/GenBank/DDBJ databases">
        <authorList>
            <person name="Vanwijnsberghe S."/>
        </authorList>
    </citation>
    <scope>NUCLEOTIDE SEQUENCE</scope>
    <source>
        <strain evidence="1">LMG 31841</strain>
    </source>
</reference>
<gene>
    <name evidence="1" type="ORF">LMG31841_02901</name>
</gene>
<accession>A0A9N8X214</accession>
<organism evidence="1 2">
    <name type="scientific">Paraburkholderia saeva</name>
    <dbReference type="NCBI Taxonomy" id="2777537"/>
    <lineage>
        <taxon>Bacteria</taxon>
        <taxon>Pseudomonadati</taxon>
        <taxon>Pseudomonadota</taxon>
        <taxon>Betaproteobacteria</taxon>
        <taxon>Burkholderiales</taxon>
        <taxon>Burkholderiaceae</taxon>
        <taxon>Paraburkholderia</taxon>
    </lineage>
</organism>
<dbReference type="EMBL" id="CAJQZC010000005">
    <property type="protein sequence ID" value="CAG4900646.1"/>
    <property type="molecule type" value="Genomic_DNA"/>
</dbReference>